<dbReference type="Gene3D" id="1.10.10.60">
    <property type="entry name" value="Homeodomain-like"/>
    <property type="match status" value="1"/>
</dbReference>
<dbReference type="Pfam" id="PF00440">
    <property type="entry name" value="TetR_N"/>
    <property type="match status" value="1"/>
</dbReference>
<dbReference type="InterPro" id="IPR039536">
    <property type="entry name" value="TetR_C_Proteobacteria"/>
</dbReference>
<protein>
    <submittedName>
        <fullName evidence="4">TetR family transcriptional regulator</fullName>
    </submittedName>
</protein>
<organism evidence="4 5">
    <name type="scientific">Neorhizobium alkalisoli</name>
    <dbReference type="NCBI Taxonomy" id="528178"/>
    <lineage>
        <taxon>Bacteria</taxon>
        <taxon>Pseudomonadati</taxon>
        <taxon>Pseudomonadota</taxon>
        <taxon>Alphaproteobacteria</taxon>
        <taxon>Hyphomicrobiales</taxon>
        <taxon>Rhizobiaceae</taxon>
        <taxon>Rhizobium/Agrobacterium group</taxon>
        <taxon>Neorhizobium</taxon>
    </lineage>
</organism>
<dbReference type="EMBL" id="VIWP01000011">
    <property type="protein sequence ID" value="TWF47542.1"/>
    <property type="molecule type" value="Genomic_DNA"/>
</dbReference>
<accession>A0A561QAZ9</accession>
<reference evidence="4 5" key="1">
    <citation type="submission" date="2019-06" db="EMBL/GenBank/DDBJ databases">
        <title>Sorghum-associated microbial communities from plants grown in Nebraska, USA.</title>
        <authorList>
            <person name="Schachtman D."/>
        </authorList>
    </citation>
    <scope>NUCLEOTIDE SEQUENCE [LARGE SCALE GENOMIC DNA]</scope>
    <source>
        <strain evidence="4 5">1225</strain>
    </source>
</reference>
<evidence type="ECO:0000256" key="2">
    <source>
        <dbReference type="PROSITE-ProRule" id="PRU00335"/>
    </source>
</evidence>
<dbReference type="InterPro" id="IPR001647">
    <property type="entry name" value="HTH_TetR"/>
</dbReference>
<feature type="domain" description="HTH tetR-type" evidence="3">
    <location>
        <begin position="69"/>
        <end position="129"/>
    </location>
</feature>
<dbReference type="PROSITE" id="PS50977">
    <property type="entry name" value="HTH_TETR_2"/>
    <property type="match status" value="1"/>
</dbReference>
<evidence type="ECO:0000313" key="5">
    <source>
        <dbReference type="Proteomes" id="UP000320653"/>
    </source>
</evidence>
<dbReference type="InterPro" id="IPR050109">
    <property type="entry name" value="HTH-type_TetR-like_transc_reg"/>
</dbReference>
<dbReference type="PRINTS" id="PR00455">
    <property type="entry name" value="HTHTETR"/>
</dbReference>
<sequence length="266" mass="29571">MLMSINALMSADIYCTHECRQGGTSILSNRASWDIEGAPEILRGLISPMSAAEKKDSIFEEIANARPVQSTRDVILMTASRVFIEHGYENASMDLVAKEAGTARRTLYNQFPDGKEALFRAVVERMWRAFPAMDIGDDAEALADPEVGLRRIGQAVSSFWGPPLAVAFLRMVIADGRRFPDLIKSFFEMGKTPAVTSVRNYIGEMARRGLLRIDNVDLASKQFLGLIDEAVLWVRLMGDDRALTAGEIEEIIESGVAMFLRFYRPA</sequence>
<evidence type="ECO:0000256" key="1">
    <source>
        <dbReference type="ARBA" id="ARBA00023125"/>
    </source>
</evidence>
<dbReference type="InterPro" id="IPR036271">
    <property type="entry name" value="Tet_transcr_reg_TetR-rel_C_sf"/>
</dbReference>
<dbReference type="SUPFAM" id="SSF48498">
    <property type="entry name" value="Tetracyclin repressor-like, C-terminal domain"/>
    <property type="match status" value="1"/>
</dbReference>
<proteinExistence type="predicted"/>
<dbReference type="AlphaFoldDB" id="A0A561QAZ9"/>
<dbReference type="PANTHER" id="PTHR30055">
    <property type="entry name" value="HTH-TYPE TRANSCRIPTIONAL REGULATOR RUTR"/>
    <property type="match status" value="1"/>
</dbReference>
<dbReference type="PANTHER" id="PTHR30055:SF146">
    <property type="entry name" value="HTH-TYPE TRANSCRIPTIONAL DUAL REGULATOR CECR"/>
    <property type="match status" value="1"/>
</dbReference>
<dbReference type="Gene3D" id="1.10.357.10">
    <property type="entry name" value="Tetracycline Repressor, domain 2"/>
    <property type="match status" value="1"/>
</dbReference>
<dbReference type="InterPro" id="IPR009057">
    <property type="entry name" value="Homeodomain-like_sf"/>
</dbReference>
<dbReference type="SUPFAM" id="SSF46689">
    <property type="entry name" value="Homeodomain-like"/>
    <property type="match status" value="1"/>
</dbReference>
<evidence type="ECO:0000313" key="4">
    <source>
        <dbReference type="EMBL" id="TWF47542.1"/>
    </source>
</evidence>
<keyword evidence="1 2" id="KW-0238">DNA-binding</keyword>
<dbReference type="GO" id="GO:0000976">
    <property type="term" value="F:transcription cis-regulatory region binding"/>
    <property type="evidence" value="ECO:0007669"/>
    <property type="project" value="TreeGrafter"/>
</dbReference>
<dbReference type="Pfam" id="PF14246">
    <property type="entry name" value="TetR_C_7"/>
    <property type="match status" value="1"/>
</dbReference>
<comment type="caution">
    <text evidence="4">The sequence shown here is derived from an EMBL/GenBank/DDBJ whole genome shotgun (WGS) entry which is preliminary data.</text>
</comment>
<dbReference type="GO" id="GO:0003700">
    <property type="term" value="F:DNA-binding transcription factor activity"/>
    <property type="evidence" value="ECO:0007669"/>
    <property type="project" value="TreeGrafter"/>
</dbReference>
<gene>
    <name evidence="4" type="ORF">FHW37_11145</name>
</gene>
<evidence type="ECO:0000259" key="3">
    <source>
        <dbReference type="PROSITE" id="PS50977"/>
    </source>
</evidence>
<dbReference type="Proteomes" id="UP000320653">
    <property type="component" value="Unassembled WGS sequence"/>
</dbReference>
<name>A0A561QAZ9_9HYPH</name>
<keyword evidence="5" id="KW-1185">Reference proteome</keyword>
<feature type="DNA-binding region" description="H-T-H motif" evidence="2">
    <location>
        <begin position="92"/>
        <end position="111"/>
    </location>
</feature>